<feature type="domain" description="BRICHOS" evidence="2">
    <location>
        <begin position="140"/>
        <end position="236"/>
    </location>
</feature>
<feature type="domain" description="BRICHOS" evidence="2">
    <location>
        <begin position="1"/>
        <end position="92"/>
    </location>
</feature>
<evidence type="ECO:0000313" key="4">
    <source>
        <dbReference type="RefSeq" id="XP_014677933.1"/>
    </source>
</evidence>
<evidence type="ECO:0000256" key="1">
    <source>
        <dbReference type="ARBA" id="ARBA00023157"/>
    </source>
</evidence>
<sequence>MMDNLHDYSTGFLAQKNFHAGVCYIGRLNAIVDSTYENARADVAAMTEGMTAPMPEYIDMGYDSRPIGPLVLKDVAGDDVAEFCKDMPSYWLFPLPEDQRPEAIGVRTKREVNCNVANSCNRHGRKAAAPVYSNGTRSGRNARTQELELSQYPTGFLAQKNRFADICYIKRLDPILDSTYENARADVAAMTEGMTAPMPEYIDMGYDSRPIGPLVLKDVAGDDIAEFCKDMPSYWLFPVPEDQRPEATGVRTKRNPKDVTINCNKANACNRHGSRAYFGFY</sequence>
<accession>A0ABM1F0G2</accession>
<gene>
    <name evidence="4" type="primary">LOC106817753</name>
</gene>
<name>A0ABM1F0G2_PRICU</name>
<reference evidence="4" key="1">
    <citation type="submission" date="2025-08" db="UniProtKB">
        <authorList>
            <consortium name="RefSeq"/>
        </authorList>
    </citation>
    <scope>IDENTIFICATION</scope>
</reference>
<dbReference type="GeneID" id="106817753"/>
<dbReference type="Proteomes" id="UP000695022">
    <property type="component" value="Unplaced"/>
</dbReference>
<dbReference type="PROSITE" id="PS50869">
    <property type="entry name" value="BRICHOS"/>
    <property type="match status" value="2"/>
</dbReference>
<dbReference type="InterPro" id="IPR007084">
    <property type="entry name" value="BRICHOS_dom"/>
</dbReference>
<protein>
    <submittedName>
        <fullName evidence="4">Uncharacterized protein LOC106817753</fullName>
    </submittedName>
</protein>
<keyword evidence="3" id="KW-1185">Reference proteome</keyword>
<evidence type="ECO:0000313" key="3">
    <source>
        <dbReference type="Proteomes" id="UP000695022"/>
    </source>
</evidence>
<organism evidence="3 4">
    <name type="scientific">Priapulus caudatus</name>
    <name type="common">Priapulid worm</name>
    <dbReference type="NCBI Taxonomy" id="37621"/>
    <lineage>
        <taxon>Eukaryota</taxon>
        <taxon>Metazoa</taxon>
        <taxon>Ecdysozoa</taxon>
        <taxon>Scalidophora</taxon>
        <taxon>Priapulida</taxon>
        <taxon>Priapulimorpha</taxon>
        <taxon>Priapulimorphida</taxon>
        <taxon>Priapulidae</taxon>
        <taxon>Priapulus</taxon>
    </lineage>
</organism>
<evidence type="ECO:0000259" key="2">
    <source>
        <dbReference type="PROSITE" id="PS50869"/>
    </source>
</evidence>
<dbReference type="RefSeq" id="XP_014677933.1">
    <property type="nucleotide sequence ID" value="XM_014822447.1"/>
</dbReference>
<keyword evidence="1" id="KW-1015">Disulfide bond</keyword>
<proteinExistence type="predicted"/>